<organism evidence="2 3">
    <name type="scientific">Pleurodeles waltl</name>
    <name type="common">Iberian ribbed newt</name>
    <dbReference type="NCBI Taxonomy" id="8319"/>
    <lineage>
        <taxon>Eukaryota</taxon>
        <taxon>Metazoa</taxon>
        <taxon>Chordata</taxon>
        <taxon>Craniata</taxon>
        <taxon>Vertebrata</taxon>
        <taxon>Euteleostomi</taxon>
        <taxon>Amphibia</taxon>
        <taxon>Batrachia</taxon>
        <taxon>Caudata</taxon>
        <taxon>Salamandroidea</taxon>
        <taxon>Salamandridae</taxon>
        <taxon>Pleurodelinae</taxon>
        <taxon>Pleurodeles</taxon>
    </lineage>
</organism>
<name>A0AAV7VBC7_PLEWA</name>
<evidence type="ECO:0000256" key="1">
    <source>
        <dbReference type="SAM" id="MobiDB-lite"/>
    </source>
</evidence>
<protein>
    <submittedName>
        <fullName evidence="2">Uncharacterized protein</fullName>
    </submittedName>
</protein>
<evidence type="ECO:0000313" key="3">
    <source>
        <dbReference type="Proteomes" id="UP001066276"/>
    </source>
</evidence>
<proteinExistence type="predicted"/>
<reference evidence="2" key="1">
    <citation type="journal article" date="2022" name="bioRxiv">
        <title>Sequencing and chromosome-scale assembly of the giantPleurodeles waltlgenome.</title>
        <authorList>
            <person name="Brown T."/>
            <person name="Elewa A."/>
            <person name="Iarovenko S."/>
            <person name="Subramanian E."/>
            <person name="Araus A.J."/>
            <person name="Petzold A."/>
            <person name="Susuki M."/>
            <person name="Suzuki K.-i.T."/>
            <person name="Hayashi T."/>
            <person name="Toyoda A."/>
            <person name="Oliveira C."/>
            <person name="Osipova E."/>
            <person name="Leigh N.D."/>
            <person name="Simon A."/>
            <person name="Yun M.H."/>
        </authorList>
    </citation>
    <scope>NUCLEOTIDE SEQUENCE</scope>
    <source>
        <strain evidence="2">20211129_DDA</strain>
        <tissue evidence="2">Liver</tissue>
    </source>
</reference>
<keyword evidence="3" id="KW-1185">Reference proteome</keyword>
<evidence type="ECO:0000313" key="2">
    <source>
        <dbReference type="EMBL" id="KAJ1197394.1"/>
    </source>
</evidence>
<sequence length="202" mass="21175">MFSKMSAGPLRHPPQQAPSVACPICPRTVPVPVGSRKRRLGTKARRTFAAKTSGGAPSHGAEDWGLPHGLDVRGRPLVAAGVAFEAPVQCLLLSADAGGSSRSLPRIRGGDQREGPVPRGLQPEAYTAAWSAGPAFSGSRGNLWGPRATLAVRHRGLNLIPARSECAGDTEAVEASLDQQRGARLPETPLVWSTLAVELRSA</sequence>
<dbReference type="Proteomes" id="UP001066276">
    <property type="component" value="Chromosome 2_1"/>
</dbReference>
<accession>A0AAV7VBC7</accession>
<feature type="region of interest" description="Disordered" evidence="1">
    <location>
        <begin position="98"/>
        <end position="118"/>
    </location>
</feature>
<comment type="caution">
    <text evidence="2">The sequence shown here is derived from an EMBL/GenBank/DDBJ whole genome shotgun (WGS) entry which is preliminary data.</text>
</comment>
<dbReference type="EMBL" id="JANPWB010000003">
    <property type="protein sequence ID" value="KAJ1197394.1"/>
    <property type="molecule type" value="Genomic_DNA"/>
</dbReference>
<feature type="compositionally biased region" description="Basic residues" evidence="1">
    <location>
        <begin position="35"/>
        <end position="48"/>
    </location>
</feature>
<gene>
    <name evidence="2" type="ORF">NDU88_001254</name>
</gene>
<feature type="region of interest" description="Disordered" evidence="1">
    <location>
        <begin position="33"/>
        <end position="62"/>
    </location>
</feature>
<dbReference type="AlphaFoldDB" id="A0AAV7VBC7"/>